<evidence type="ECO:0000259" key="2">
    <source>
        <dbReference type="Pfam" id="PF13088"/>
    </source>
</evidence>
<sequence length="432" mass="45499">MPHPLSEPGPPDPVAADGVVRPHPDEPGRAEARLTAPGAAQNHAANLTVLPGGDLGCVWFGGTQEGVADISVWFSRLAPGGDTWSAPVRLSDDPGCSEQNPLLFPTPSGELWLLHTAQRAGHQDTAEVRRRVSLDNGATWGPATVLFPATAEGGVFVRQPVTVLESGRWLLPVFRCVRVPGQPWDGGHDISAVLVSDDAGRSWRERPVPGSTGLVHMNVHAGADGALLALFRSRRADAVHSSTSHDGGETWTVPRALPVPNNNSSLQFVPLGDGRLALAHNPSSAADATARRFSLYDEIDDEGLTDAAPARTTEAVDSTEAGGSTATGGSATAPEPVAPAVPSAAFWGAPRAPLSLSVSADGGLTWPVRRDLATGDGYCLTNNSRDGLNRELSYPTVTRATDGTLHVAYTHHRNSIAYVRLAPEWVARHLSR</sequence>
<feature type="compositionally biased region" description="Pro residues" evidence="1">
    <location>
        <begin position="1"/>
        <end position="13"/>
    </location>
</feature>
<evidence type="ECO:0000313" key="3">
    <source>
        <dbReference type="EMBL" id="GAA1189469.1"/>
    </source>
</evidence>
<feature type="region of interest" description="Disordered" evidence="1">
    <location>
        <begin position="1"/>
        <end position="25"/>
    </location>
</feature>
<evidence type="ECO:0000256" key="1">
    <source>
        <dbReference type="SAM" id="MobiDB-lite"/>
    </source>
</evidence>
<dbReference type="PANTHER" id="PTHR43752:SF2">
    <property type="entry name" value="BNR_ASP-BOX REPEAT FAMILY PROTEIN"/>
    <property type="match status" value="1"/>
</dbReference>
<dbReference type="Gene3D" id="2.120.10.10">
    <property type="match status" value="1"/>
</dbReference>
<comment type="caution">
    <text evidence="3">The sequence shown here is derived from an EMBL/GenBank/DDBJ whole genome shotgun (WGS) entry which is preliminary data.</text>
</comment>
<proteinExistence type="predicted"/>
<feature type="region of interest" description="Disordered" evidence="1">
    <location>
        <begin position="304"/>
        <end position="335"/>
    </location>
</feature>
<feature type="domain" description="Sialidase" evidence="2">
    <location>
        <begin position="53"/>
        <end position="407"/>
    </location>
</feature>
<dbReference type="CDD" id="cd15482">
    <property type="entry name" value="Sialidase_non-viral"/>
    <property type="match status" value="1"/>
</dbReference>
<feature type="region of interest" description="Disordered" evidence="1">
    <location>
        <begin position="240"/>
        <end position="259"/>
    </location>
</feature>
<name>A0ABP4FPA4_9ACTN</name>
<dbReference type="SUPFAM" id="SSF50939">
    <property type="entry name" value="Sialidases"/>
    <property type="match status" value="1"/>
</dbReference>
<dbReference type="EMBL" id="BAAAKV010000058">
    <property type="protein sequence ID" value="GAA1189469.1"/>
    <property type="molecule type" value="Genomic_DNA"/>
</dbReference>
<dbReference type="RefSeq" id="WP_344281863.1">
    <property type="nucleotide sequence ID" value="NZ_BAAAKV010000058.1"/>
</dbReference>
<accession>A0ABP4FPA4</accession>
<dbReference type="PANTHER" id="PTHR43752">
    <property type="entry name" value="BNR/ASP-BOX REPEAT FAMILY PROTEIN"/>
    <property type="match status" value="1"/>
</dbReference>
<evidence type="ECO:0000313" key="4">
    <source>
        <dbReference type="Proteomes" id="UP001501371"/>
    </source>
</evidence>
<reference evidence="4" key="1">
    <citation type="journal article" date="2019" name="Int. J. Syst. Evol. Microbiol.">
        <title>The Global Catalogue of Microorganisms (GCM) 10K type strain sequencing project: providing services to taxonomists for standard genome sequencing and annotation.</title>
        <authorList>
            <consortium name="The Broad Institute Genomics Platform"/>
            <consortium name="The Broad Institute Genome Sequencing Center for Infectious Disease"/>
            <person name="Wu L."/>
            <person name="Ma J."/>
        </authorList>
    </citation>
    <scope>NUCLEOTIDE SEQUENCE [LARGE SCALE GENOMIC DNA]</scope>
    <source>
        <strain evidence="4">JCM 12696</strain>
    </source>
</reference>
<dbReference type="Pfam" id="PF13088">
    <property type="entry name" value="BNR_2"/>
    <property type="match status" value="1"/>
</dbReference>
<organism evidence="3 4">
    <name type="scientific">Streptomyces hebeiensis</name>
    <dbReference type="NCBI Taxonomy" id="229486"/>
    <lineage>
        <taxon>Bacteria</taxon>
        <taxon>Bacillati</taxon>
        <taxon>Actinomycetota</taxon>
        <taxon>Actinomycetes</taxon>
        <taxon>Kitasatosporales</taxon>
        <taxon>Streptomycetaceae</taxon>
        <taxon>Streptomyces</taxon>
    </lineage>
</organism>
<protein>
    <submittedName>
        <fullName evidence="3">Exo-alpha-sialidase</fullName>
    </submittedName>
</protein>
<dbReference type="Proteomes" id="UP001501371">
    <property type="component" value="Unassembled WGS sequence"/>
</dbReference>
<feature type="compositionally biased region" description="Low complexity" evidence="1">
    <location>
        <begin position="318"/>
        <end position="335"/>
    </location>
</feature>
<keyword evidence="4" id="KW-1185">Reference proteome</keyword>
<gene>
    <name evidence="3" type="ORF">GCM10009654_53770</name>
</gene>
<dbReference type="InterPro" id="IPR011040">
    <property type="entry name" value="Sialidase"/>
</dbReference>
<dbReference type="InterPro" id="IPR036278">
    <property type="entry name" value="Sialidase_sf"/>
</dbReference>